<comment type="caution">
    <text evidence="3">The sequence shown here is derived from an EMBL/GenBank/DDBJ whole genome shotgun (WGS) entry which is preliminary data.</text>
</comment>
<name>A0AAW0J8C0_MYOGA</name>
<feature type="compositionally biased region" description="Basic and acidic residues" evidence="1">
    <location>
        <begin position="267"/>
        <end position="280"/>
    </location>
</feature>
<evidence type="ECO:0000313" key="4">
    <source>
        <dbReference type="Proteomes" id="UP001488838"/>
    </source>
</evidence>
<dbReference type="InterPro" id="IPR032777">
    <property type="entry name" value="DUF4515"/>
</dbReference>
<feature type="domain" description="DUF4515" evidence="2">
    <location>
        <begin position="182"/>
        <end position="329"/>
    </location>
</feature>
<feature type="compositionally biased region" description="Basic and acidic residues" evidence="1">
    <location>
        <begin position="250"/>
        <end position="260"/>
    </location>
</feature>
<dbReference type="Pfam" id="PF14988">
    <property type="entry name" value="DUF4515"/>
    <property type="match status" value="1"/>
</dbReference>
<gene>
    <name evidence="3" type="ORF">U0070_025857</name>
</gene>
<keyword evidence="4" id="KW-1185">Reference proteome</keyword>
<sequence>MCSQESVSYFLKNRRLQYTGTHGGSVGQTPRPAPRSYVAVQEIKLLWDAPENRRGLGSKQFSMEELLHQSHGKKKPEHLPWLTSSVSEGHSPDPKGCLNIVSIRVLRGDSADGQGHRRTFVGHMGLPKNSPEAVTAWEAQVKRRTTELLGRARKQTGKTPKPEDARQFLEQEVVMNNKSPSKTCQQPKNLEDLRRDHLEGEGDIEELKQPRGLGRCGKQVAPLEENIFLQGKRIKPLSRRPMQAVCPPSVREEWPGEKLKPAPSGQDKLEDTKVSKEREAQPQFPQENTFLEGPSGVLDKNLLAEAKPQLLNRRKMQALEMAKSHEEFWVVDTRWKTQLSFQGSKQGASGRNIVRHKCQPREEVWDPTIQGLPVVLASRAHTYSYQGPKDGCASKTRLTLRKGRANITYS</sequence>
<evidence type="ECO:0000256" key="1">
    <source>
        <dbReference type="SAM" id="MobiDB-lite"/>
    </source>
</evidence>
<protein>
    <recommendedName>
        <fullName evidence="2">DUF4515 domain-containing protein</fullName>
    </recommendedName>
</protein>
<feature type="region of interest" description="Disordered" evidence="1">
    <location>
        <begin position="239"/>
        <end position="292"/>
    </location>
</feature>
<organism evidence="3 4">
    <name type="scientific">Myodes glareolus</name>
    <name type="common">Bank vole</name>
    <name type="synonym">Clethrionomys glareolus</name>
    <dbReference type="NCBI Taxonomy" id="447135"/>
    <lineage>
        <taxon>Eukaryota</taxon>
        <taxon>Metazoa</taxon>
        <taxon>Chordata</taxon>
        <taxon>Craniata</taxon>
        <taxon>Vertebrata</taxon>
        <taxon>Euteleostomi</taxon>
        <taxon>Mammalia</taxon>
        <taxon>Eutheria</taxon>
        <taxon>Euarchontoglires</taxon>
        <taxon>Glires</taxon>
        <taxon>Rodentia</taxon>
        <taxon>Myomorpha</taxon>
        <taxon>Muroidea</taxon>
        <taxon>Cricetidae</taxon>
        <taxon>Arvicolinae</taxon>
        <taxon>Myodes</taxon>
    </lineage>
</organism>
<reference evidence="3 4" key="1">
    <citation type="journal article" date="2023" name="bioRxiv">
        <title>Conserved and derived expression patterns and positive selection on dental genes reveal complex evolutionary context of ever-growing rodent molars.</title>
        <authorList>
            <person name="Calamari Z.T."/>
            <person name="Song A."/>
            <person name="Cohen E."/>
            <person name="Akter M."/>
            <person name="Roy R.D."/>
            <person name="Hallikas O."/>
            <person name="Christensen M.M."/>
            <person name="Li P."/>
            <person name="Marangoni P."/>
            <person name="Jernvall J."/>
            <person name="Klein O.D."/>
        </authorList>
    </citation>
    <scope>NUCLEOTIDE SEQUENCE [LARGE SCALE GENOMIC DNA]</scope>
    <source>
        <strain evidence="3">V071</strain>
    </source>
</reference>
<evidence type="ECO:0000259" key="2">
    <source>
        <dbReference type="Pfam" id="PF14988"/>
    </source>
</evidence>
<proteinExistence type="predicted"/>
<evidence type="ECO:0000313" key="3">
    <source>
        <dbReference type="EMBL" id="KAK7823040.1"/>
    </source>
</evidence>
<accession>A0AAW0J8C0</accession>
<dbReference type="AlphaFoldDB" id="A0AAW0J8C0"/>
<dbReference type="EMBL" id="JBBHLL010000055">
    <property type="protein sequence ID" value="KAK7823040.1"/>
    <property type="molecule type" value="Genomic_DNA"/>
</dbReference>
<dbReference type="Proteomes" id="UP001488838">
    <property type="component" value="Unassembled WGS sequence"/>
</dbReference>